<dbReference type="InterPro" id="IPR001926">
    <property type="entry name" value="TrpB-like_PALP"/>
</dbReference>
<evidence type="ECO:0000313" key="5">
    <source>
        <dbReference type="Proteomes" id="UP001500967"/>
    </source>
</evidence>
<comment type="caution">
    <text evidence="4">The sequence shown here is derived from an EMBL/GenBank/DDBJ whole genome shotgun (WGS) entry which is preliminary data.</text>
</comment>
<dbReference type="Gene3D" id="3.40.50.1100">
    <property type="match status" value="2"/>
</dbReference>
<evidence type="ECO:0000259" key="3">
    <source>
        <dbReference type="Pfam" id="PF00291"/>
    </source>
</evidence>
<proteinExistence type="predicted"/>
<evidence type="ECO:0000256" key="1">
    <source>
        <dbReference type="ARBA" id="ARBA00001933"/>
    </source>
</evidence>
<dbReference type="RefSeq" id="WP_425558152.1">
    <property type="nucleotide sequence ID" value="NZ_BAAAGX010000010.1"/>
</dbReference>
<sequence length="454" mass="46897">MCNEGYTVGGVTHTFESVLDAIGGTPLIRLRRITAGLTTPVYLKAEFLNPGSSVKDRAALGMVLAAERDGSLRPGGVIVEGTSGNTGVGLTLIAAHRGYRAIVVVPDKSSPEKLAALRAYGAEVVVTTSAVPRDDPRHVSQLAARLARETPGGWLADQYDNPANPAAHFDTTGPEIWEQTGGRVTHFVAGIGTGGTVSGTGAYLKKAGGVRIVGADPATSVYGGGDGSPYFVESVGHYLHPQTVEDNWPLSYHRDVLDRIERIGDRESIGTVRALAREEGLLVGGSSGTAVAAALRIARELGPDDLVVVLAPDSGRAYLSKYFDDDWLLRTGFLESPEGPRVADALRSPAAPTAVPSTATVGEARAALGDGPALVVLPRATDATSWSLGDVVGSLTADALAGEPGDAPITAWIRPPLPTVGSGEPVSRVAPGPGPVAVVTDGRIVTVVAREHLG</sequence>
<dbReference type="Pfam" id="PF00291">
    <property type="entry name" value="PALP"/>
    <property type="match status" value="1"/>
</dbReference>
<keyword evidence="2" id="KW-0663">Pyridoxal phosphate</keyword>
<dbReference type="PROSITE" id="PS00901">
    <property type="entry name" value="CYS_SYNTHASE"/>
    <property type="match status" value="1"/>
</dbReference>
<keyword evidence="5" id="KW-1185">Reference proteome</keyword>
<name>A0ABP3DT75_9ACTN</name>
<dbReference type="EMBL" id="BAAAGX010000010">
    <property type="protein sequence ID" value="GAA0241982.1"/>
    <property type="molecule type" value="Genomic_DNA"/>
</dbReference>
<dbReference type="PANTHER" id="PTHR10314">
    <property type="entry name" value="CYSTATHIONINE BETA-SYNTHASE"/>
    <property type="match status" value="1"/>
</dbReference>
<dbReference type="InterPro" id="IPR001216">
    <property type="entry name" value="P-phosphate_BS"/>
</dbReference>
<gene>
    <name evidence="4" type="ORF">GCM10009539_29220</name>
</gene>
<feature type="domain" description="Tryptophan synthase beta chain-like PALP" evidence="3">
    <location>
        <begin position="19"/>
        <end position="313"/>
    </location>
</feature>
<dbReference type="InterPro" id="IPR036052">
    <property type="entry name" value="TrpB-like_PALP_sf"/>
</dbReference>
<dbReference type="InterPro" id="IPR050214">
    <property type="entry name" value="Cys_Synth/Cystath_Beta-Synth"/>
</dbReference>
<dbReference type="Proteomes" id="UP001500967">
    <property type="component" value="Unassembled WGS sequence"/>
</dbReference>
<organism evidence="4 5">
    <name type="scientific">Cryptosporangium japonicum</name>
    <dbReference type="NCBI Taxonomy" id="80872"/>
    <lineage>
        <taxon>Bacteria</taxon>
        <taxon>Bacillati</taxon>
        <taxon>Actinomycetota</taxon>
        <taxon>Actinomycetes</taxon>
        <taxon>Cryptosporangiales</taxon>
        <taxon>Cryptosporangiaceae</taxon>
        <taxon>Cryptosporangium</taxon>
    </lineage>
</organism>
<dbReference type="SUPFAM" id="SSF53686">
    <property type="entry name" value="Tryptophan synthase beta subunit-like PLP-dependent enzymes"/>
    <property type="match status" value="1"/>
</dbReference>
<comment type="cofactor">
    <cofactor evidence="1">
        <name>pyridoxal 5'-phosphate</name>
        <dbReference type="ChEBI" id="CHEBI:597326"/>
    </cofactor>
</comment>
<accession>A0ABP3DT75</accession>
<evidence type="ECO:0000256" key="2">
    <source>
        <dbReference type="ARBA" id="ARBA00022898"/>
    </source>
</evidence>
<dbReference type="CDD" id="cd01561">
    <property type="entry name" value="CBS_like"/>
    <property type="match status" value="1"/>
</dbReference>
<evidence type="ECO:0000313" key="4">
    <source>
        <dbReference type="EMBL" id="GAA0241982.1"/>
    </source>
</evidence>
<protein>
    <submittedName>
        <fullName evidence="4">Cystathionine beta-synthase</fullName>
    </submittedName>
</protein>
<reference evidence="5" key="1">
    <citation type="journal article" date="2019" name="Int. J. Syst. Evol. Microbiol.">
        <title>The Global Catalogue of Microorganisms (GCM) 10K type strain sequencing project: providing services to taxonomists for standard genome sequencing and annotation.</title>
        <authorList>
            <consortium name="The Broad Institute Genomics Platform"/>
            <consortium name="The Broad Institute Genome Sequencing Center for Infectious Disease"/>
            <person name="Wu L."/>
            <person name="Ma J."/>
        </authorList>
    </citation>
    <scope>NUCLEOTIDE SEQUENCE [LARGE SCALE GENOMIC DNA]</scope>
    <source>
        <strain evidence="5">JCM 10425</strain>
    </source>
</reference>